<dbReference type="NCBIfam" id="TIGR02179">
    <property type="entry name" value="PorD_KorD"/>
    <property type="match status" value="1"/>
</dbReference>
<feature type="domain" description="4Fe-4S ferredoxin-type" evidence="7">
    <location>
        <begin position="66"/>
        <end position="95"/>
    </location>
</feature>
<keyword evidence="6" id="KW-0411">Iron-sulfur</keyword>
<keyword evidence="5" id="KW-0408">Iron</keyword>
<dbReference type="SUPFAM" id="SSF54862">
    <property type="entry name" value="4Fe-4S ferredoxins"/>
    <property type="match status" value="1"/>
</dbReference>
<dbReference type="PANTHER" id="PTHR43724">
    <property type="entry name" value="PYRUVATE SYNTHASE SUBUNIT PORD"/>
    <property type="match status" value="1"/>
</dbReference>
<keyword evidence="3" id="KW-0479">Metal-binding</keyword>
<proteinExistence type="predicted"/>
<dbReference type="InterPro" id="IPR017900">
    <property type="entry name" value="4Fe4S_Fe_S_CS"/>
</dbReference>
<evidence type="ECO:0000313" key="8">
    <source>
        <dbReference type="EMBL" id="OYV03391.1"/>
    </source>
</evidence>
<dbReference type="InterPro" id="IPR011898">
    <property type="entry name" value="PorD_KorD"/>
</dbReference>
<name>A0A257LXB3_UNCW3</name>
<dbReference type="Gene3D" id="3.30.70.20">
    <property type="match status" value="2"/>
</dbReference>
<dbReference type="PROSITE" id="PS00198">
    <property type="entry name" value="4FE4S_FER_1"/>
    <property type="match status" value="1"/>
</dbReference>
<dbReference type="Proteomes" id="UP000216312">
    <property type="component" value="Unassembled WGS sequence"/>
</dbReference>
<protein>
    <submittedName>
        <fullName evidence="8">2-ketoisovalerate ferredoxin oxidoreductase</fullName>
        <ecNumber evidence="8">1.2.7.7</ecNumber>
    </submittedName>
</protein>
<evidence type="ECO:0000256" key="1">
    <source>
        <dbReference type="ARBA" id="ARBA00001966"/>
    </source>
</evidence>
<dbReference type="EMBL" id="NMUJ01000007">
    <property type="protein sequence ID" value="OYV03391.1"/>
    <property type="molecule type" value="Genomic_DNA"/>
</dbReference>
<feature type="domain" description="4Fe-4S ferredoxin-type" evidence="7">
    <location>
        <begin position="37"/>
        <end position="65"/>
    </location>
</feature>
<dbReference type="PANTHER" id="PTHR43724:SF1">
    <property type="entry name" value="PYRUVATE SYNTHASE SUBUNIT PORD"/>
    <property type="match status" value="1"/>
</dbReference>
<dbReference type="InterPro" id="IPR017896">
    <property type="entry name" value="4Fe4S_Fe-S-bd"/>
</dbReference>
<dbReference type="GO" id="GO:0051539">
    <property type="term" value="F:4 iron, 4 sulfur cluster binding"/>
    <property type="evidence" value="ECO:0007669"/>
    <property type="project" value="UniProtKB-KW"/>
</dbReference>
<dbReference type="EC" id="1.2.7.7" evidence="8"/>
<reference evidence="9" key="1">
    <citation type="submission" date="2017-07" db="EMBL/GenBank/DDBJ databases">
        <title>Novel pathways for hydrocarbon cycling and metabolic interdependencies in hydrothermal sediment communities.</title>
        <authorList>
            <person name="Dombrowski N."/>
            <person name="Seitz K."/>
            <person name="Teske A."/>
            <person name="Baker B."/>
        </authorList>
    </citation>
    <scope>NUCLEOTIDE SEQUENCE [LARGE SCALE GENOMIC DNA]</scope>
</reference>
<comment type="caution">
    <text evidence="8">The sequence shown here is derived from an EMBL/GenBank/DDBJ whole genome shotgun (WGS) entry which is preliminary data.</text>
</comment>
<evidence type="ECO:0000256" key="3">
    <source>
        <dbReference type="ARBA" id="ARBA00022723"/>
    </source>
</evidence>
<evidence type="ECO:0000259" key="7">
    <source>
        <dbReference type="PROSITE" id="PS51379"/>
    </source>
</evidence>
<dbReference type="PROSITE" id="PS51379">
    <property type="entry name" value="4FE4S_FER_2"/>
    <property type="match status" value="2"/>
</dbReference>
<dbReference type="GO" id="GO:0046872">
    <property type="term" value="F:metal ion binding"/>
    <property type="evidence" value="ECO:0007669"/>
    <property type="project" value="UniProtKB-KW"/>
</dbReference>
<sequence>MKKEAKKIEWAGVEDMPPLAVSLSSMRVNKTGTWRQMRPVIDYGKCKNCGICWKYCPEPAIVIENERFVIDYEYCKGCGICAVECPFGAISMVSEIK</sequence>
<accession>A0A257LXB3</accession>
<evidence type="ECO:0000256" key="5">
    <source>
        <dbReference type="ARBA" id="ARBA00023004"/>
    </source>
</evidence>
<gene>
    <name evidence="8" type="primary">vorD</name>
    <name evidence="8" type="ORF">CGW93_01065</name>
</gene>
<keyword evidence="2" id="KW-0004">4Fe-4S</keyword>
<evidence type="ECO:0000256" key="4">
    <source>
        <dbReference type="ARBA" id="ARBA00022737"/>
    </source>
</evidence>
<evidence type="ECO:0000313" key="9">
    <source>
        <dbReference type="Proteomes" id="UP000216312"/>
    </source>
</evidence>
<dbReference type="AlphaFoldDB" id="A0A257LXB3"/>
<keyword evidence="4" id="KW-0677">Repeat</keyword>
<evidence type="ECO:0000256" key="2">
    <source>
        <dbReference type="ARBA" id="ARBA00022485"/>
    </source>
</evidence>
<dbReference type="Pfam" id="PF00037">
    <property type="entry name" value="Fer4"/>
    <property type="match status" value="2"/>
</dbReference>
<keyword evidence="8" id="KW-0560">Oxidoreductase</keyword>
<evidence type="ECO:0000256" key="6">
    <source>
        <dbReference type="ARBA" id="ARBA00023014"/>
    </source>
</evidence>
<comment type="cofactor">
    <cofactor evidence="1">
        <name>[4Fe-4S] cluster</name>
        <dbReference type="ChEBI" id="CHEBI:49883"/>
    </cofactor>
</comment>
<organism evidence="8 9">
    <name type="scientific">candidate division WOR-3 bacterium 4484_18</name>
    <dbReference type="NCBI Taxonomy" id="2020626"/>
    <lineage>
        <taxon>Bacteria</taxon>
        <taxon>Bacteria division WOR-3</taxon>
    </lineage>
</organism>
<dbReference type="GO" id="GO:0043807">
    <property type="term" value="F:3-methyl-2-oxobutanoate dehydrogenase (ferredoxin) activity"/>
    <property type="evidence" value="ECO:0007669"/>
    <property type="project" value="UniProtKB-EC"/>
</dbReference>